<dbReference type="PANTHER" id="PTHR36503">
    <property type="entry name" value="BLR2520 PROTEIN"/>
    <property type="match status" value="1"/>
</dbReference>
<dbReference type="PATRIC" id="fig|263475.3.peg.1783"/>
<dbReference type="InterPro" id="IPR029068">
    <property type="entry name" value="Glyas_Bleomycin-R_OHBP_Dase"/>
</dbReference>
<dbReference type="Pfam" id="PF00903">
    <property type="entry name" value="Glyoxalase"/>
    <property type="match status" value="1"/>
</dbReference>
<dbReference type="GO" id="GO:0051213">
    <property type="term" value="F:dioxygenase activity"/>
    <property type="evidence" value="ECO:0007669"/>
    <property type="project" value="UniProtKB-KW"/>
</dbReference>
<protein>
    <submittedName>
        <fullName evidence="2">Extradiol dioxygenase</fullName>
    </submittedName>
</protein>
<accession>A0A0M0LMH6</accession>
<reference evidence="3" key="1">
    <citation type="submission" date="2015-08" db="EMBL/GenBank/DDBJ databases">
        <title>Fjat-10028 dsm 16317.</title>
        <authorList>
            <person name="Liu B."/>
            <person name="Wang J."/>
            <person name="Zhu Y."/>
            <person name="Liu G."/>
            <person name="Chen Q."/>
            <person name="Chen Z."/>
            <person name="Lan J."/>
            <person name="Che J."/>
            <person name="Ge C."/>
            <person name="Shi H."/>
            <person name="Pan Z."/>
            <person name="Liu X."/>
        </authorList>
    </citation>
    <scope>NUCLEOTIDE SEQUENCE [LARGE SCALE GENOMIC DNA]</scope>
    <source>
        <strain evidence="3">DSM 16317</strain>
    </source>
</reference>
<dbReference type="OrthoDB" id="9798430at2"/>
<dbReference type="EMBL" id="LILB01000001">
    <property type="protein sequence ID" value="KOO52092.1"/>
    <property type="molecule type" value="Genomic_DNA"/>
</dbReference>
<keyword evidence="3" id="KW-1185">Reference proteome</keyword>
<dbReference type="AlphaFoldDB" id="A0A0M0LMH6"/>
<evidence type="ECO:0000259" key="1">
    <source>
        <dbReference type="Pfam" id="PF00903"/>
    </source>
</evidence>
<keyword evidence="2" id="KW-0223">Dioxygenase</keyword>
<name>A0A0M0LMH6_9BACL</name>
<comment type="caution">
    <text evidence="2">The sequence shown here is derived from an EMBL/GenBank/DDBJ whole genome shotgun (WGS) entry which is preliminary data.</text>
</comment>
<dbReference type="STRING" id="263475.AMD00_06675"/>
<sequence length="137" mass="15451">MTKQFWINLPVKDTNKSKEFYSKLGFSTNTPLGNSDQVQLVIGDNNATVMLFPVSTFENFTKHEIVDAKQATEVLFSIDAESKEEVDEIARRAVKAGGTIFGEPSENQGWMYGCGFADLDGHRWNVLYMDMSKMPKE</sequence>
<dbReference type="Gene3D" id="3.10.180.10">
    <property type="entry name" value="2,3-Dihydroxybiphenyl 1,2-Dioxygenase, domain 1"/>
    <property type="match status" value="1"/>
</dbReference>
<evidence type="ECO:0000313" key="2">
    <source>
        <dbReference type="EMBL" id="KOO52092.1"/>
    </source>
</evidence>
<dbReference type="Proteomes" id="UP000036867">
    <property type="component" value="Unassembled WGS sequence"/>
</dbReference>
<gene>
    <name evidence="2" type="ORF">AMD00_06675</name>
</gene>
<dbReference type="PANTHER" id="PTHR36503:SF2">
    <property type="entry name" value="BLR2408 PROTEIN"/>
    <property type="match status" value="1"/>
</dbReference>
<proteinExistence type="predicted"/>
<keyword evidence="2" id="KW-0560">Oxidoreductase</keyword>
<dbReference type="GeneID" id="301135787"/>
<dbReference type="RefSeq" id="WP_053416267.1">
    <property type="nucleotide sequence ID" value="NZ_JBCMNK010000032.1"/>
</dbReference>
<dbReference type="InterPro" id="IPR004360">
    <property type="entry name" value="Glyas_Fos-R_dOase_dom"/>
</dbReference>
<feature type="domain" description="Glyoxalase/fosfomycin resistance/dioxygenase" evidence="1">
    <location>
        <begin position="6"/>
        <end position="125"/>
    </location>
</feature>
<organism evidence="2 3">
    <name type="scientific">Viridibacillus arvi</name>
    <dbReference type="NCBI Taxonomy" id="263475"/>
    <lineage>
        <taxon>Bacteria</taxon>
        <taxon>Bacillati</taxon>
        <taxon>Bacillota</taxon>
        <taxon>Bacilli</taxon>
        <taxon>Bacillales</taxon>
        <taxon>Caryophanaceae</taxon>
        <taxon>Viridibacillus</taxon>
    </lineage>
</organism>
<dbReference type="SUPFAM" id="SSF54593">
    <property type="entry name" value="Glyoxalase/Bleomycin resistance protein/Dihydroxybiphenyl dioxygenase"/>
    <property type="match status" value="1"/>
</dbReference>
<evidence type="ECO:0000313" key="3">
    <source>
        <dbReference type="Proteomes" id="UP000036867"/>
    </source>
</evidence>